<accession>A0A0A2VLV8</accession>
<dbReference type="OrthoDB" id="4177070at2759"/>
<dbReference type="VEuPathDB" id="FungiDB:PAAG_11420"/>
<dbReference type="GeneID" id="26970427"/>
<reference evidence="2 3" key="1">
    <citation type="journal article" date="2011" name="PLoS Genet.">
        <title>Comparative genomic analysis of human fungal pathogens causing paracoccidioidomycosis.</title>
        <authorList>
            <person name="Desjardins C.A."/>
            <person name="Champion M.D."/>
            <person name="Holder J.W."/>
            <person name="Muszewska A."/>
            <person name="Goldberg J."/>
            <person name="Bailao A.M."/>
            <person name="Brigido M.M."/>
            <person name="Ferreira M.E."/>
            <person name="Garcia A.M."/>
            <person name="Grynberg M."/>
            <person name="Gujja S."/>
            <person name="Heiman D.I."/>
            <person name="Henn M.R."/>
            <person name="Kodira C.D."/>
            <person name="Leon-Narvaez H."/>
            <person name="Longo L.V."/>
            <person name="Ma L.J."/>
            <person name="Malavazi I."/>
            <person name="Matsuo A.L."/>
            <person name="Morais F.V."/>
            <person name="Pereira M."/>
            <person name="Rodriguez-Brito S."/>
            <person name="Sakthikumar S."/>
            <person name="Salem-Izacc S.M."/>
            <person name="Sykes S.M."/>
            <person name="Teixeira M.M."/>
            <person name="Vallejo M.C."/>
            <person name="Walter M.E."/>
            <person name="Yandava C."/>
            <person name="Young S."/>
            <person name="Zeng Q."/>
            <person name="Zucker J."/>
            <person name="Felipe M.S."/>
            <person name="Goldman G.H."/>
            <person name="Haas B.J."/>
            <person name="McEwen J.G."/>
            <person name="Nino-Vega G."/>
            <person name="Puccia R."/>
            <person name="San-Blas G."/>
            <person name="Soares C.M."/>
            <person name="Birren B.W."/>
            <person name="Cuomo C.A."/>
        </authorList>
    </citation>
    <scope>NUCLEOTIDE SEQUENCE [LARGE SCALE GENOMIC DNA]</scope>
    <source>
        <strain evidence="3">ATCC MYA-826 / Pb01</strain>
    </source>
</reference>
<keyword evidence="3" id="KW-1185">Reference proteome</keyword>
<proteinExistence type="predicted"/>
<dbReference type="AlphaFoldDB" id="A0A0A2VLV8"/>
<protein>
    <submittedName>
        <fullName evidence="2">Uncharacterized protein</fullName>
    </submittedName>
</protein>
<gene>
    <name evidence="2" type="ORF">PAAG_11420</name>
</gene>
<feature type="region of interest" description="Disordered" evidence="1">
    <location>
        <begin position="107"/>
        <end position="146"/>
    </location>
</feature>
<evidence type="ECO:0000256" key="1">
    <source>
        <dbReference type="SAM" id="MobiDB-lite"/>
    </source>
</evidence>
<dbReference type="EMBL" id="KN293995">
    <property type="protein sequence ID" value="KGQ01844.1"/>
    <property type="molecule type" value="Genomic_DNA"/>
</dbReference>
<dbReference type="HOGENOM" id="CLU_1778037_0_0_1"/>
<dbReference type="RefSeq" id="XP_015703334.1">
    <property type="nucleotide sequence ID" value="XM_015847072.1"/>
</dbReference>
<dbReference type="KEGG" id="pbl:PAAG_11420"/>
<dbReference type="Proteomes" id="UP000002059">
    <property type="component" value="Partially assembled WGS sequence"/>
</dbReference>
<evidence type="ECO:0000313" key="3">
    <source>
        <dbReference type="Proteomes" id="UP000002059"/>
    </source>
</evidence>
<evidence type="ECO:0000313" key="2">
    <source>
        <dbReference type="EMBL" id="KGQ01844.1"/>
    </source>
</evidence>
<name>A0A0A2VLV8_PARBA</name>
<organism evidence="2 3">
    <name type="scientific">Paracoccidioides lutzii (strain ATCC MYA-826 / Pb01)</name>
    <name type="common">Paracoccidioides brasiliensis</name>
    <dbReference type="NCBI Taxonomy" id="502779"/>
    <lineage>
        <taxon>Eukaryota</taxon>
        <taxon>Fungi</taxon>
        <taxon>Dikarya</taxon>
        <taxon>Ascomycota</taxon>
        <taxon>Pezizomycotina</taxon>
        <taxon>Eurotiomycetes</taxon>
        <taxon>Eurotiomycetidae</taxon>
        <taxon>Onygenales</taxon>
        <taxon>Ajellomycetaceae</taxon>
        <taxon>Paracoccidioides</taxon>
    </lineage>
</organism>
<sequence length="146" mass="16397">MYVVLPVCLNNPYTDEGSHSRQGFWPTYSRTGATSPIKTDAYQVRWELREGLELDRFVQKSPEAPAADGCNDDSVPWDEVMKKSKQIDTRVERVGNESDQLREIVDRIQQSGKKKRKRDDGGTWAEPGSVISSKCPEGSDPVGVRP</sequence>